<reference evidence="2 3" key="1">
    <citation type="submission" date="2017-11" db="EMBL/GenBank/DDBJ databases">
        <title>De novo assembly and phasing of dikaryotic genomes from two isolates of Puccinia coronata f. sp. avenae, the causal agent of oat crown rust.</title>
        <authorList>
            <person name="Miller M.E."/>
            <person name="Zhang Y."/>
            <person name="Omidvar V."/>
            <person name="Sperschneider J."/>
            <person name="Schwessinger B."/>
            <person name="Raley C."/>
            <person name="Palmer J.M."/>
            <person name="Garnica D."/>
            <person name="Upadhyaya N."/>
            <person name="Rathjen J."/>
            <person name="Taylor J.M."/>
            <person name="Park R.F."/>
            <person name="Dodds P.N."/>
            <person name="Hirsch C.D."/>
            <person name="Kianian S.F."/>
            <person name="Figueroa M."/>
        </authorList>
    </citation>
    <scope>NUCLEOTIDE SEQUENCE [LARGE SCALE GENOMIC DNA]</scope>
    <source>
        <strain evidence="2">12NC29</strain>
    </source>
</reference>
<dbReference type="AlphaFoldDB" id="A0A2N5UN20"/>
<evidence type="ECO:0000313" key="2">
    <source>
        <dbReference type="EMBL" id="PLW39142.1"/>
    </source>
</evidence>
<feature type="non-terminal residue" evidence="2">
    <location>
        <position position="99"/>
    </location>
</feature>
<evidence type="ECO:0000256" key="1">
    <source>
        <dbReference type="SAM" id="MobiDB-lite"/>
    </source>
</evidence>
<protein>
    <submittedName>
        <fullName evidence="2">Uncharacterized protein</fullName>
    </submittedName>
</protein>
<keyword evidence="3" id="KW-1185">Reference proteome</keyword>
<name>A0A2N5UN20_9BASI</name>
<sequence>MTGATEVYTTGPSRPQAPLDDGWTNRLPAIIQWSSDRLMRVTESACSSDLYPPDHRTFGLRQIMARILFWEIVDFACQISQQLRFTPAGSPDIWLAPDH</sequence>
<comment type="caution">
    <text evidence="2">The sequence shown here is derived from an EMBL/GenBank/DDBJ whole genome shotgun (WGS) entry which is preliminary data.</text>
</comment>
<proteinExistence type="predicted"/>
<evidence type="ECO:0000313" key="3">
    <source>
        <dbReference type="Proteomes" id="UP000235388"/>
    </source>
</evidence>
<accession>A0A2N5UN20</accession>
<gene>
    <name evidence="2" type="ORF">PCANC_12575</name>
</gene>
<dbReference type="EMBL" id="PGCJ01000198">
    <property type="protein sequence ID" value="PLW39142.1"/>
    <property type="molecule type" value="Genomic_DNA"/>
</dbReference>
<dbReference type="Proteomes" id="UP000235388">
    <property type="component" value="Unassembled WGS sequence"/>
</dbReference>
<feature type="region of interest" description="Disordered" evidence="1">
    <location>
        <begin position="1"/>
        <end position="21"/>
    </location>
</feature>
<organism evidence="2 3">
    <name type="scientific">Puccinia coronata f. sp. avenae</name>
    <dbReference type="NCBI Taxonomy" id="200324"/>
    <lineage>
        <taxon>Eukaryota</taxon>
        <taxon>Fungi</taxon>
        <taxon>Dikarya</taxon>
        <taxon>Basidiomycota</taxon>
        <taxon>Pucciniomycotina</taxon>
        <taxon>Pucciniomycetes</taxon>
        <taxon>Pucciniales</taxon>
        <taxon>Pucciniaceae</taxon>
        <taxon>Puccinia</taxon>
    </lineage>
</organism>